<reference evidence="9 10" key="1">
    <citation type="submission" date="2018-02" db="EMBL/GenBank/DDBJ databases">
        <title>Novel Leptospira species isolated from soil and water in Japan.</title>
        <authorList>
            <person name="Nakao R."/>
            <person name="Masuzawa T."/>
        </authorList>
    </citation>
    <scope>NUCLEOTIDE SEQUENCE [LARGE SCALE GENOMIC DNA]</scope>
    <source>
        <strain evidence="9 10">YH101</strain>
    </source>
</reference>
<dbReference type="GO" id="GO:0000166">
    <property type="term" value="F:nucleotide binding"/>
    <property type="evidence" value="ECO:0007669"/>
    <property type="project" value="InterPro"/>
</dbReference>
<evidence type="ECO:0000256" key="4">
    <source>
        <dbReference type="ARBA" id="ARBA00022695"/>
    </source>
</evidence>
<evidence type="ECO:0000256" key="3">
    <source>
        <dbReference type="ARBA" id="ARBA00022679"/>
    </source>
</evidence>
<dbReference type="RefSeq" id="WP_244594295.1">
    <property type="nucleotide sequence ID" value="NZ_BFBB01000003.1"/>
</dbReference>
<evidence type="ECO:0000256" key="7">
    <source>
        <dbReference type="ARBA" id="ARBA00049244"/>
    </source>
</evidence>
<accession>A0A2P2DYI0</accession>
<dbReference type="AlphaFoldDB" id="A0A2P2DYI0"/>
<dbReference type="GO" id="GO:0003677">
    <property type="term" value="F:DNA binding"/>
    <property type="evidence" value="ECO:0007669"/>
    <property type="project" value="UniProtKB-KW"/>
</dbReference>
<evidence type="ECO:0000256" key="5">
    <source>
        <dbReference type="ARBA" id="ARBA00022932"/>
    </source>
</evidence>
<keyword evidence="10" id="KW-1185">Reference proteome</keyword>
<dbReference type="InterPro" id="IPR023211">
    <property type="entry name" value="DNA_pol_palm_dom_sf"/>
</dbReference>
<sequence>MKAFVSHTLGYLFDIYHSEEKIFLWTKDKQGKMKLFIDRYYPVIYARGSKEVLKKLVKRFYDLDALAEIPSFEEKVLFYENKTIPVLRLVISKPSILPKITKKLYALYGKYDIYHTDIEVPISYMVEKGIYPLCELEIFSETVGREEVIRSIRSLTQISDLEYSLPPLKTISLTLEKSQRIPIPRNRILLRTEENEYNIQERSTEGMLAEINTIIEKEDPDIVLSAYGDQVIFPFLFAEAQRLKIPLAFDRDKTAPIRRQIQTKGTSFNTYGTIVFRAASYPLFGRWHIDSRNSFVFKEAELLGIVELARISRLPIQKIARASTGKALTYIEVDVALKKKYLVPWQKSAVESPKTANQLLNADRGGLIFQPEISQGFVLENVAQLDFAQMYPSIMVIHNVSPECVNCICCKDDPDVPRVPKIGYTICNKRRGIVSDALKHVLERRAYYKKRKKETSGLLSEAYNAKQSSLKWMLVTSFGYLGYRNAKFGRLESHESVTAFGREKLLTAKEVSEEQGYQLIHAITDSIFIQKKDKTPFTSEELGDLCDEIYKRTQIRMDVDGIYSWLIFPPSTMDANMPVANRYIGRFETGALKSRGVYSRRKDMPLLIRKAQLDIIDLMCQKKSIEDIKTIEDSVLEIFRHYDALLKNGTASWRELLIQRSTSQEAEEYEVDGATSISLKQLLEMGMEVQAGEKIRYLVSNRRADSKENRYTPEEKIQSLKDPKLVRYDKEYYRSLLLQAFKEIWFPFASFSDFQDLVSEEQKLPFFFR</sequence>
<feature type="domain" description="DNA-directed DNA polymerase family B multifunctional" evidence="8">
    <location>
        <begin position="336"/>
        <end position="740"/>
    </location>
</feature>
<dbReference type="Gene3D" id="3.30.420.10">
    <property type="entry name" value="Ribonuclease H-like superfamily/Ribonuclease H"/>
    <property type="match status" value="1"/>
</dbReference>
<dbReference type="CDD" id="cd05531">
    <property type="entry name" value="POLBc_B2"/>
    <property type="match status" value="1"/>
</dbReference>
<comment type="caution">
    <text evidence="9">The sequence shown here is derived from an EMBL/GenBank/DDBJ whole genome shotgun (WGS) entry which is preliminary data.</text>
</comment>
<dbReference type="EC" id="2.7.7.7" evidence="2"/>
<evidence type="ECO:0000256" key="1">
    <source>
        <dbReference type="ARBA" id="ARBA00005755"/>
    </source>
</evidence>
<dbReference type="PANTHER" id="PTHR10322:SF23">
    <property type="entry name" value="DNA POLYMERASE DELTA CATALYTIC SUBUNIT"/>
    <property type="match status" value="1"/>
</dbReference>
<dbReference type="Gene3D" id="1.10.287.690">
    <property type="entry name" value="Helix hairpin bin"/>
    <property type="match status" value="1"/>
</dbReference>
<gene>
    <name evidence="9" type="ORF">LPTSP4_11720</name>
</gene>
<dbReference type="Proteomes" id="UP000245133">
    <property type="component" value="Unassembled WGS sequence"/>
</dbReference>
<dbReference type="Gene3D" id="1.10.132.60">
    <property type="entry name" value="DNA polymerase family B, C-terminal domain"/>
    <property type="match status" value="1"/>
</dbReference>
<dbReference type="SMART" id="SM00486">
    <property type="entry name" value="POLBc"/>
    <property type="match status" value="1"/>
</dbReference>
<evidence type="ECO:0000256" key="2">
    <source>
        <dbReference type="ARBA" id="ARBA00012417"/>
    </source>
</evidence>
<name>A0A2P2DYI0_9LEPT</name>
<evidence type="ECO:0000313" key="10">
    <source>
        <dbReference type="Proteomes" id="UP000245133"/>
    </source>
</evidence>
<dbReference type="InterPro" id="IPR012337">
    <property type="entry name" value="RNaseH-like_sf"/>
</dbReference>
<dbReference type="InterPro" id="IPR042087">
    <property type="entry name" value="DNA_pol_B_thumb"/>
</dbReference>
<evidence type="ECO:0000256" key="6">
    <source>
        <dbReference type="ARBA" id="ARBA00023125"/>
    </source>
</evidence>
<protein>
    <recommendedName>
        <fullName evidence="2">DNA-directed DNA polymerase</fullName>
        <ecNumber evidence="2">2.7.7.7</ecNumber>
    </recommendedName>
</protein>
<evidence type="ECO:0000259" key="8">
    <source>
        <dbReference type="Pfam" id="PF00136"/>
    </source>
</evidence>
<dbReference type="InterPro" id="IPR036397">
    <property type="entry name" value="RNaseH_sf"/>
</dbReference>
<keyword evidence="6" id="KW-0238">DNA-binding</keyword>
<dbReference type="PANTHER" id="PTHR10322">
    <property type="entry name" value="DNA POLYMERASE CATALYTIC SUBUNIT"/>
    <property type="match status" value="1"/>
</dbReference>
<keyword evidence="3" id="KW-0808">Transferase</keyword>
<comment type="catalytic activity">
    <reaction evidence="7">
        <text>DNA(n) + a 2'-deoxyribonucleoside 5'-triphosphate = DNA(n+1) + diphosphate</text>
        <dbReference type="Rhea" id="RHEA:22508"/>
        <dbReference type="Rhea" id="RHEA-COMP:17339"/>
        <dbReference type="Rhea" id="RHEA-COMP:17340"/>
        <dbReference type="ChEBI" id="CHEBI:33019"/>
        <dbReference type="ChEBI" id="CHEBI:61560"/>
        <dbReference type="ChEBI" id="CHEBI:173112"/>
        <dbReference type="EC" id="2.7.7.7"/>
    </reaction>
</comment>
<dbReference type="Gene3D" id="3.90.1600.10">
    <property type="entry name" value="Palm domain of DNA polymerase"/>
    <property type="match status" value="1"/>
</dbReference>
<dbReference type="SUPFAM" id="SSF56672">
    <property type="entry name" value="DNA/RNA polymerases"/>
    <property type="match status" value="1"/>
</dbReference>
<proteinExistence type="inferred from homology"/>
<comment type="similarity">
    <text evidence="1">Belongs to the DNA polymerase type-B family.</text>
</comment>
<organism evidence="9 10">
    <name type="scientific">Leptospira ryugenii</name>
    <dbReference type="NCBI Taxonomy" id="1917863"/>
    <lineage>
        <taxon>Bacteria</taxon>
        <taxon>Pseudomonadati</taxon>
        <taxon>Spirochaetota</taxon>
        <taxon>Spirochaetia</taxon>
        <taxon>Leptospirales</taxon>
        <taxon>Leptospiraceae</taxon>
        <taxon>Leptospira</taxon>
    </lineage>
</organism>
<dbReference type="InterPro" id="IPR050240">
    <property type="entry name" value="DNA_pol_type-B"/>
</dbReference>
<evidence type="ECO:0000313" key="9">
    <source>
        <dbReference type="EMBL" id="GBF49656.1"/>
    </source>
</evidence>
<dbReference type="InterPro" id="IPR043502">
    <property type="entry name" value="DNA/RNA_pol_sf"/>
</dbReference>
<dbReference type="EMBL" id="BFBB01000003">
    <property type="protein sequence ID" value="GBF49656.1"/>
    <property type="molecule type" value="Genomic_DNA"/>
</dbReference>
<keyword evidence="4" id="KW-0548">Nucleotidyltransferase</keyword>
<dbReference type="InterPro" id="IPR006134">
    <property type="entry name" value="DNA-dir_DNA_pol_B_multi_dom"/>
</dbReference>
<dbReference type="Gene3D" id="3.30.342.10">
    <property type="entry name" value="DNA Polymerase, chain B, domain 1"/>
    <property type="match status" value="1"/>
</dbReference>
<dbReference type="GO" id="GO:0006261">
    <property type="term" value="P:DNA-templated DNA replication"/>
    <property type="evidence" value="ECO:0007669"/>
    <property type="project" value="TreeGrafter"/>
</dbReference>
<keyword evidence="5" id="KW-0239">DNA-directed DNA polymerase</keyword>
<dbReference type="GO" id="GO:0003887">
    <property type="term" value="F:DNA-directed DNA polymerase activity"/>
    <property type="evidence" value="ECO:0007669"/>
    <property type="project" value="UniProtKB-KW"/>
</dbReference>
<dbReference type="InterPro" id="IPR006172">
    <property type="entry name" value="DNA-dir_DNA_pol_B"/>
</dbReference>
<dbReference type="Pfam" id="PF00136">
    <property type="entry name" value="DNA_pol_B"/>
    <property type="match status" value="1"/>
</dbReference>
<dbReference type="SUPFAM" id="SSF53098">
    <property type="entry name" value="Ribonuclease H-like"/>
    <property type="match status" value="1"/>
</dbReference>